<feature type="transmembrane region" description="Helical" evidence="1">
    <location>
        <begin position="40"/>
        <end position="58"/>
    </location>
</feature>
<keyword evidence="3" id="KW-1185">Reference proteome</keyword>
<proteinExistence type="predicted"/>
<sequence>MVLPQNRAMRKEMNTATHALAPLLIVHALGRSKWVARRKLWLVGLFGALPDLLCPHLSLDARMTSWSHGLPAWGGFTLALMVAVPLSRGWLGWRLAIACSLAYLLHLFCDAIAGGINWLYPVADGIWGKYWVPPIYWTPIDIVLVLTTYFVFRAIPRWRKSRARAAGEPLGEVGES</sequence>
<reference evidence="2 3" key="1">
    <citation type="submission" date="2021-06" db="EMBL/GenBank/DDBJ databases">
        <title>Complete genome of Haloferula helveola possessing various polysaccharide degrading enzymes.</title>
        <authorList>
            <person name="Takami H."/>
            <person name="Huang C."/>
            <person name="Hamasaki K."/>
        </authorList>
    </citation>
    <scope>NUCLEOTIDE SEQUENCE [LARGE SCALE GENOMIC DNA]</scope>
    <source>
        <strain evidence="2 3">CN-1</strain>
    </source>
</reference>
<keyword evidence="1" id="KW-1133">Transmembrane helix</keyword>
<keyword evidence="1" id="KW-0472">Membrane</keyword>
<evidence type="ECO:0000256" key="1">
    <source>
        <dbReference type="SAM" id="Phobius"/>
    </source>
</evidence>
<evidence type="ECO:0000313" key="3">
    <source>
        <dbReference type="Proteomes" id="UP001374893"/>
    </source>
</evidence>
<keyword evidence="1" id="KW-0812">Transmembrane</keyword>
<dbReference type="EMBL" id="AP024702">
    <property type="protein sequence ID" value="BCX47417.1"/>
    <property type="molecule type" value="Genomic_DNA"/>
</dbReference>
<feature type="transmembrane region" description="Helical" evidence="1">
    <location>
        <begin position="103"/>
        <end position="123"/>
    </location>
</feature>
<dbReference type="Pfam" id="PF04307">
    <property type="entry name" value="YdjM"/>
    <property type="match status" value="1"/>
</dbReference>
<name>A0ABM7RBG4_9BACT</name>
<dbReference type="InterPro" id="IPR007404">
    <property type="entry name" value="YdjM-like"/>
</dbReference>
<gene>
    <name evidence="2" type="ORF">HAHE_13250</name>
</gene>
<feature type="transmembrane region" description="Helical" evidence="1">
    <location>
        <begin position="70"/>
        <end position="91"/>
    </location>
</feature>
<feature type="transmembrane region" description="Helical" evidence="1">
    <location>
        <begin position="135"/>
        <end position="155"/>
    </location>
</feature>
<accession>A0ABM7RBG4</accession>
<dbReference type="Proteomes" id="UP001374893">
    <property type="component" value="Chromosome"/>
</dbReference>
<protein>
    <recommendedName>
        <fullName evidence="4">Metal-dependent hydrolase</fullName>
    </recommendedName>
</protein>
<evidence type="ECO:0000313" key="2">
    <source>
        <dbReference type="EMBL" id="BCX47417.1"/>
    </source>
</evidence>
<organism evidence="2 3">
    <name type="scientific">Haloferula helveola</name>
    <dbReference type="NCBI Taxonomy" id="490095"/>
    <lineage>
        <taxon>Bacteria</taxon>
        <taxon>Pseudomonadati</taxon>
        <taxon>Verrucomicrobiota</taxon>
        <taxon>Verrucomicrobiia</taxon>
        <taxon>Verrucomicrobiales</taxon>
        <taxon>Verrucomicrobiaceae</taxon>
        <taxon>Haloferula</taxon>
    </lineage>
</organism>
<evidence type="ECO:0008006" key="4">
    <source>
        <dbReference type="Google" id="ProtNLM"/>
    </source>
</evidence>